<evidence type="ECO:0000313" key="2">
    <source>
        <dbReference type="EMBL" id="MER7187385.1"/>
    </source>
</evidence>
<keyword evidence="1" id="KW-1133">Transmembrane helix</keyword>
<dbReference type="EMBL" id="JBEPEK010000797">
    <property type="protein sequence ID" value="MER7187385.1"/>
    <property type="molecule type" value="Genomic_DNA"/>
</dbReference>
<dbReference type="PANTHER" id="PTHR42305:SF1">
    <property type="entry name" value="MEMBRANE PROTEIN RV1733C-RELATED"/>
    <property type="match status" value="1"/>
</dbReference>
<keyword evidence="1" id="KW-0472">Membrane</keyword>
<dbReference type="Proteomes" id="UP001474181">
    <property type="component" value="Unassembled WGS sequence"/>
</dbReference>
<evidence type="ECO:0008006" key="4">
    <source>
        <dbReference type="Google" id="ProtNLM"/>
    </source>
</evidence>
<feature type="transmembrane region" description="Helical" evidence="1">
    <location>
        <begin position="149"/>
        <end position="170"/>
    </location>
</feature>
<dbReference type="InterPro" id="IPR039708">
    <property type="entry name" value="MT1774/Rv1733c-like"/>
</dbReference>
<protein>
    <recommendedName>
        <fullName evidence="4">Integral membrane protein</fullName>
    </recommendedName>
</protein>
<keyword evidence="1" id="KW-0812">Transmembrane</keyword>
<comment type="caution">
    <text evidence="2">The sequence shown here is derived from an EMBL/GenBank/DDBJ whole genome shotgun (WGS) entry which is preliminary data.</text>
</comment>
<evidence type="ECO:0000256" key="1">
    <source>
        <dbReference type="SAM" id="Phobius"/>
    </source>
</evidence>
<organism evidence="2 3">
    <name type="scientific">Streptomyces hyaluromycini</name>
    <dbReference type="NCBI Taxonomy" id="1377993"/>
    <lineage>
        <taxon>Bacteria</taxon>
        <taxon>Bacillati</taxon>
        <taxon>Actinomycetota</taxon>
        <taxon>Actinomycetes</taxon>
        <taxon>Kitasatosporales</taxon>
        <taxon>Streptomycetaceae</taxon>
        <taxon>Streptomyces</taxon>
    </lineage>
</organism>
<sequence length="201" mass="21811">MSRTRRVRVTRRRPLWRWRHNPLRRHSDVVEAWIVLAVWTVALLGGLLAGGAAGAAVHRSFADRRAATHSVSARLTENAAKGSPVFAGYDVGKSWVTVRWTAADGSTRTGLAKAPSTAKAGGRLQVWVNHGGQLVGPPPSGAEVACDSLATAFLVAPLVATAVWGGGWVVRRQLIRRRLAEWDAEWRQIGPQWRNFSGGKG</sequence>
<keyword evidence="3" id="KW-1185">Reference proteome</keyword>
<gene>
    <name evidence="2" type="ORF">ABT404_49350</name>
</gene>
<name>A0ABV1XEE1_9ACTN</name>
<accession>A0ABV1XEE1</accession>
<dbReference type="RefSeq" id="WP_350791774.1">
    <property type="nucleotide sequence ID" value="NZ_JBEPEK010000797.1"/>
</dbReference>
<evidence type="ECO:0000313" key="3">
    <source>
        <dbReference type="Proteomes" id="UP001474181"/>
    </source>
</evidence>
<reference evidence="2 3" key="1">
    <citation type="submission" date="2024-06" db="EMBL/GenBank/DDBJ databases">
        <title>The Natural Products Discovery Center: Release of the First 8490 Sequenced Strains for Exploring Actinobacteria Biosynthetic Diversity.</title>
        <authorList>
            <person name="Kalkreuter E."/>
            <person name="Kautsar S.A."/>
            <person name="Yang D."/>
            <person name="Bader C.D."/>
            <person name="Teijaro C.N."/>
            <person name="Fluegel L."/>
            <person name="Davis C.M."/>
            <person name="Simpson J.R."/>
            <person name="Lauterbach L."/>
            <person name="Steele A.D."/>
            <person name="Gui C."/>
            <person name="Meng S."/>
            <person name="Li G."/>
            <person name="Viehrig K."/>
            <person name="Ye F."/>
            <person name="Su P."/>
            <person name="Kiefer A.F."/>
            <person name="Nichols A."/>
            <person name="Cepeda A.J."/>
            <person name="Yan W."/>
            <person name="Fan B."/>
            <person name="Jiang Y."/>
            <person name="Adhikari A."/>
            <person name="Zheng C.-J."/>
            <person name="Schuster L."/>
            <person name="Cowan T.M."/>
            <person name="Smanski M.J."/>
            <person name="Chevrette M.G."/>
            <person name="De Carvalho L.P.S."/>
            <person name="Shen B."/>
        </authorList>
    </citation>
    <scope>NUCLEOTIDE SEQUENCE [LARGE SCALE GENOMIC DNA]</scope>
    <source>
        <strain evidence="2 3">NPDC000234</strain>
    </source>
</reference>
<proteinExistence type="predicted"/>
<dbReference type="PANTHER" id="PTHR42305">
    <property type="entry name" value="MEMBRANE PROTEIN RV1733C-RELATED"/>
    <property type="match status" value="1"/>
</dbReference>